<feature type="compositionally biased region" description="Acidic residues" evidence="1">
    <location>
        <begin position="110"/>
        <end position="143"/>
    </location>
</feature>
<proteinExistence type="predicted"/>
<dbReference type="EMBL" id="CP134190">
    <property type="protein sequence ID" value="WPB06721.1"/>
    <property type="molecule type" value="Genomic_DNA"/>
</dbReference>
<reference evidence="2 4" key="1">
    <citation type="submission" date="2015-10" db="EMBL/GenBank/DDBJ databases">
        <title>The cercosporin biosynthetic gene cluster was horizontally transferred to several fungal lineages and shown to be expanded in Cercospora beticola based on microsynteny with recipient genomes.</title>
        <authorList>
            <person name="De Jonge R."/>
            <person name="Ebert M.K."/>
            <person name="Suttle J.C."/>
            <person name="Jurick Ii W.M."/>
            <person name="Secor G.A."/>
            <person name="Thomma B.P."/>
            <person name="Van De Peer Y."/>
            <person name="Bolton M.D."/>
        </authorList>
    </citation>
    <scope>NUCLEOTIDE SEQUENCE [LARGE SCALE GENOMIC DNA]</scope>
    <source>
        <strain evidence="2 4">09-40</strain>
    </source>
</reference>
<dbReference type="Proteomes" id="UP001302367">
    <property type="component" value="Chromosome 7"/>
</dbReference>
<dbReference type="AlphaFoldDB" id="A0A2G5HGM4"/>
<dbReference type="OrthoDB" id="5220117at2759"/>
<feature type="region of interest" description="Disordered" evidence="1">
    <location>
        <begin position="12"/>
        <end position="33"/>
    </location>
</feature>
<keyword evidence="5" id="KW-1185">Reference proteome</keyword>
<evidence type="ECO:0000313" key="4">
    <source>
        <dbReference type="Proteomes" id="UP000230605"/>
    </source>
</evidence>
<evidence type="ECO:0000313" key="5">
    <source>
        <dbReference type="Proteomes" id="UP001302367"/>
    </source>
</evidence>
<organism evidence="2 4">
    <name type="scientific">Cercospora beticola</name>
    <name type="common">Sugarbeet leaf spot fungus</name>
    <dbReference type="NCBI Taxonomy" id="122368"/>
    <lineage>
        <taxon>Eukaryota</taxon>
        <taxon>Fungi</taxon>
        <taxon>Dikarya</taxon>
        <taxon>Ascomycota</taxon>
        <taxon>Pezizomycotina</taxon>
        <taxon>Dothideomycetes</taxon>
        <taxon>Dothideomycetidae</taxon>
        <taxon>Mycosphaerellales</taxon>
        <taxon>Mycosphaerellaceae</taxon>
        <taxon>Cercospora</taxon>
    </lineage>
</organism>
<name>A0A2G5HGM4_CERBT</name>
<protein>
    <submittedName>
        <fullName evidence="2">Uncharacterized protein</fullName>
    </submittedName>
</protein>
<reference evidence="3 5" key="2">
    <citation type="submission" date="2023-09" db="EMBL/GenBank/DDBJ databases">
        <title>Complete-Gapless Cercospora beticola genome.</title>
        <authorList>
            <person name="Wyatt N.A."/>
            <person name="Spanner R.E."/>
            <person name="Bolton M.D."/>
        </authorList>
    </citation>
    <scope>NUCLEOTIDE SEQUENCE [LARGE SCALE GENOMIC DNA]</scope>
    <source>
        <strain evidence="3">Cb09-40</strain>
    </source>
</reference>
<accession>A0A2G5HGM4</accession>
<feature type="compositionally biased region" description="Basic residues" evidence="1">
    <location>
        <begin position="13"/>
        <end position="27"/>
    </location>
</feature>
<evidence type="ECO:0000313" key="2">
    <source>
        <dbReference type="EMBL" id="PIA91645.1"/>
    </source>
</evidence>
<evidence type="ECO:0000313" key="3">
    <source>
        <dbReference type="EMBL" id="WPB06721.1"/>
    </source>
</evidence>
<dbReference type="EMBL" id="LKMD01000106">
    <property type="protein sequence ID" value="PIA91645.1"/>
    <property type="molecule type" value="Genomic_DNA"/>
</dbReference>
<gene>
    <name evidence="2" type="ORF">CB0940_09007</name>
    <name evidence="3" type="ORF">RHO25_011380</name>
</gene>
<dbReference type="Proteomes" id="UP000230605">
    <property type="component" value="Chromosome 7"/>
</dbReference>
<evidence type="ECO:0000256" key="1">
    <source>
        <dbReference type="SAM" id="MobiDB-lite"/>
    </source>
</evidence>
<feature type="region of interest" description="Disordered" evidence="1">
    <location>
        <begin position="108"/>
        <end position="152"/>
    </location>
</feature>
<sequence>MDDEWQDAALTNRHLHNRVGKQGRGKGGKSNGAFDVHKTFGTYEVKCPAAGKIGSKNGGQNAEVGRLEIYNLNELGNALVGELILPGVLRGTVILAGSRKGMKVAVRAFEDDEEEENKEGSGEEGDGDDVEDEDEQSDEEDDREQQRHRQFEKNSFRSPKFWLKWQGEMLSEASSSEHDIPEKHEDEIQEIPDQILVPVALQGGSTLVTDSGYLVFSGNNCDKFQGTVSCQILGWKNVKLSGWKLKSQPARDFNVQWKT</sequence>